<name>A0A0C2EEN6_9BACT</name>
<dbReference type="SUPFAM" id="SSF46785">
    <property type="entry name" value="Winged helix' DNA-binding domain"/>
    <property type="match status" value="1"/>
</dbReference>
<dbReference type="AlphaFoldDB" id="A0A0C2EEN6"/>
<accession>A0A0C2EEN6</accession>
<protein>
    <submittedName>
        <fullName evidence="2">Uncharacterized protein</fullName>
    </submittedName>
</protein>
<dbReference type="Gene3D" id="1.10.10.10">
    <property type="entry name" value="Winged helix-like DNA-binding domain superfamily/Winged helix DNA-binding domain"/>
    <property type="match status" value="1"/>
</dbReference>
<keyword evidence="1" id="KW-0472">Membrane</keyword>
<reference evidence="2 3" key="1">
    <citation type="submission" date="2014-12" db="EMBL/GenBank/DDBJ databases">
        <title>Genomes of Geoalkalibacter ferrihydriticus and Geoalkalibacter subterraneus, two haloalkaliphilic metal-reducing members of the Geobacteraceae.</title>
        <authorList>
            <person name="Badalamenti J.P."/>
            <person name="Torres C.I."/>
            <person name="Krajmalnik-Brown R."/>
            <person name="Bond D.R."/>
        </authorList>
    </citation>
    <scope>NUCLEOTIDE SEQUENCE [LARGE SCALE GENOMIC DNA]</scope>
    <source>
        <strain evidence="2 3">DSM 17813</strain>
    </source>
</reference>
<keyword evidence="1" id="KW-1133">Transmembrane helix</keyword>
<gene>
    <name evidence="2" type="ORF">GFER_08650</name>
</gene>
<dbReference type="EMBL" id="JWJD01000002">
    <property type="protein sequence ID" value="KIH77088.1"/>
    <property type="molecule type" value="Genomic_DNA"/>
</dbReference>
<keyword evidence="1" id="KW-0812">Transmembrane</keyword>
<evidence type="ECO:0000313" key="3">
    <source>
        <dbReference type="Proteomes" id="UP000035068"/>
    </source>
</evidence>
<sequence length="150" mass="16623">MDSIWHDLEEIQTLSRIFLAVFVLIGLFPFFKKSLGRFFDDLNSLRRFRTPIIAPVATEPDAAAKDPSRLNDMEHLVFTHLAQTGAKGESLPAMAQSLHMESRLIAQTLKSLNQKGLVAIAPGFGIIKRLTLSKKGRALALEKGVVPRLS</sequence>
<dbReference type="RefSeq" id="WP_040098384.1">
    <property type="nucleotide sequence ID" value="NZ_JWJD01000002.1"/>
</dbReference>
<keyword evidence="3" id="KW-1185">Reference proteome</keyword>
<organism evidence="2 3">
    <name type="scientific">Geoalkalibacter ferrihydriticus DSM 17813</name>
    <dbReference type="NCBI Taxonomy" id="1121915"/>
    <lineage>
        <taxon>Bacteria</taxon>
        <taxon>Pseudomonadati</taxon>
        <taxon>Thermodesulfobacteriota</taxon>
        <taxon>Desulfuromonadia</taxon>
        <taxon>Desulfuromonadales</taxon>
        <taxon>Geoalkalibacteraceae</taxon>
        <taxon>Geoalkalibacter</taxon>
    </lineage>
</organism>
<proteinExistence type="predicted"/>
<dbReference type="InterPro" id="IPR036390">
    <property type="entry name" value="WH_DNA-bd_sf"/>
</dbReference>
<evidence type="ECO:0000313" key="2">
    <source>
        <dbReference type="EMBL" id="KIH77088.1"/>
    </source>
</evidence>
<feature type="transmembrane region" description="Helical" evidence="1">
    <location>
        <begin position="13"/>
        <end position="31"/>
    </location>
</feature>
<evidence type="ECO:0000256" key="1">
    <source>
        <dbReference type="SAM" id="Phobius"/>
    </source>
</evidence>
<dbReference type="Proteomes" id="UP000035068">
    <property type="component" value="Unassembled WGS sequence"/>
</dbReference>
<comment type="caution">
    <text evidence="2">The sequence shown here is derived from an EMBL/GenBank/DDBJ whole genome shotgun (WGS) entry which is preliminary data.</text>
</comment>
<dbReference type="InterPro" id="IPR036388">
    <property type="entry name" value="WH-like_DNA-bd_sf"/>
</dbReference>